<dbReference type="AlphaFoldDB" id="A0A609IJ03"/>
<comment type="caution">
    <text evidence="2">The sequence shown here is derived from an EMBL/GenBank/DDBJ whole genome shotgun (WGS) entry which is preliminary data.</text>
</comment>
<dbReference type="EMBL" id="AAKSAY010000038">
    <property type="protein sequence ID" value="ECV3653425.1"/>
    <property type="molecule type" value="Genomic_DNA"/>
</dbReference>
<reference evidence="2" key="1">
    <citation type="submission" date="2018-06" db="EMBL/GenBank/DDBJ databases">
        <authorList>
            <consortium name="GenomeTrakr network: Whole genome sequencing for foodborne pathogen traceback"/>
        </authorList>
    </citation>
    <scope>NUCLEOTIDE SEQUENCE</scope>
    <source>
        <strain evidence="2">FSIS31800522</strain>
    </source>
</reference>
<sequence length="317" mass="35541">MTTITKEEVKAFIEQIESDLSNGWEAQIFELKLARIALASLEAEKGADPVVFTDERNLHRIAMGRETSLILGKQNQDVGDIPLYRHAQPVQVDKEFIPKNLDKALGVVGVALPESKEEFNFQIERWIQRLIDRVIRYADEFKEQPAPVVPDEMATSDDMNLYQKSFAQGYNACRAAMLQGVEPVSNHDELALYYLQGQKDGLEWAAQLAEANHPHTGDWLYDDPLELAKAIRKGPDMPEFAGSSPVTQDGWISCSERMPDKGQRVLVCVDFDISTVTPLVKDAEYTGSTFRIGHNTINTTGETSVTHWMPLPAPPQQ</sequence>
<evidence type="ECO:0000313" key="2">
    <source>
        <dbReference type="EMBL" id="ECV3653425.1"/>
    </source>
</evidence>
<dbReference type="Pfam" id="PF04448">
    <property type="entry name" value="DUF551"/>
    <property type="match status" value="1"/>
</dbReference>
<protein>
    <submittedName>
        <fullName evidence="2">DUF551 domain-containing protein</fullName>
    </submittedName>
</protein>
<evidence type="ECO:0000259" key="1">
    <source>
        <dbReference type="Pfam" id="PF04448"/>
    </source>
</evidence>
<accession>A0A609IJ03</accession>
<dbReference type="InterPro" id="IPR007539">
    <property type="entry name" value="DUF551"/>
</dbReference>
<name>A0A609IJ03_SALET</name>
<gene>
    <name evidence="2" type="ORF">DN913_22665</name>
</gene>
<feature type="domain" description="DUF551" evidence="1">
    <location>
        <begin position="250"/>
        <end position="316"/>
    </location>
</feature>
<proteinExistence type="predicted"/>
<organism evidence="2">
    <name type="scientific">Salmonella enterica subsp. enterica serovar Kentucky</name>
    <dbReference type="NCBI Taxonomy" id="192955"/>
    <lineage>
        <taxon>Bacteria</taxon>
        <taxon>Pseudomonadati</taxon>
        <taxon>Pseudomonadota</taxon>
        <taxon>Gammaproteobacteria</taxon>
        <taxon>Enterobacterales</taxon>
        <taxon>Enterobacteriaceae</taxon>
        <taxon>Salmonella</taxon>
    </lineage>
</organism>